<name>A0A9P8RVY4_9EUKA</name>
<organism evidence="2 3">
    <name type="scientific">Spironucleus salmonicida</name>
    <dbReference type="NCBI Taxonomy" id="348837"/>
    <lineage>
        <taxon>Eukaryota</taxon>
        <taxon>Metamonada</taxon>
        <taxon>Diplomonadida</taxon>
        <taxon>Hexamitidae</taxon>
        <taxon>Hexamitinae</taxon>
        <taxon>Spironucleus</taxon>
    </lineage>
</organism>
<evidence type="ECO:0000313" key="2">
    <source>
        <dbReference type="EMBL" id="KAH0571277.1"/>
    </source>
</evidence>
<dbReference type="GeneID" id="94301601"/>
<protein>
    <submittedName>
        <fullName evidence="2">Uncharacterized protein</fullName>
    </submittedName>
</protein>
<gene>
    <name evidence="2" type="ORF">SS50377_27578</name>
</gene>
<dbReference type="RefSeq" id="XP_067762050.1">
    <property type="nucleotide sequence ID" value="XM_067911363.1"/>
</dbReference>
<dbReference type="KEGG" id="ssao:94301601"/>
<evidence type="ECO:0000313" key="3">
    <source>
        <dbReference type="Proteomes" id="UP000018208"/>
    </source>
</evidence>
<comment type="caution">
    <text evidence="2">The sequence shown here is derived from an EMBL/GenBank/DDBJ whole genome shotgun (WGS) entry which is preliminary data.</text>
</comment>
<dbReference type="EMBL" id="AUWU02000007">
    <property type="protein sequence ID" value="KAH0571277.1"/>
    <property type="molecule type" value="Genomic_DNA"/>
</dbReference>
<keyword evidence="1" id="KW-0175">Coiled coil</keyword>
<sequence length="463" mass="54309">MDHKIHAADRVAYTNDLHGELILKMIQLKERVQALESMKKQRLSEYQNSETRVQRLKKKVEQIDLNNQELARENEDFYQNYSTQLNVKIKSQHELLHNFQIEKQQLLTLEKTHQQKREQLVENFKYQHIDLENQCQSQIYQKIGFIQQESSLREQIVKTEYIIKQEQQKFSTLRERSVELTTFQNQIITKQLSNINDETLTPFVTNIITQKENNKDINIILSQKQYTSTWLQKLDSDKQMASTQCEFEDRNVNCQIDLFDQNGQKNASFKQAVKVDSVFAARPASKISVKYVDFEANQPGDGLQAQLNTKYGTNLGASQRSATPLRFSEVDFESLNPSVFSPVQKRQLSAEIEREFERVNEKCGILRNRPEKPKATSKQAKMQEKAKLGVTRRLLEEKIYRVQQERNGLKRRMDAINLSKTGDYKLRKAEVEEIRRLLSATFQELSNMQSRLAKLKIMMQAYE</sequence>
<keyword evidence="3" id="KW-1185">Reference proteome</keyword>
<evidence type="ECO:0000256" key="1">
    <source>
        <dbReference type="SAM" id="Coils"/>
    </source>
</evidence>
<proteinExistence type="predicted"/>
<dbReference type="AlphaFoldDB" id="A0A9P8RVY4"/>
<reference evidence="2 3" key="1">
    <citation type="journal article" date="2014" name="PLoS Genet.">
        <title>The Genome of Spironucleus salmonicida Highlights a Fish Pathogen Adapted to Fluctuating Environments.</title>
        <authorList>
            <person name="Xu F."/>
            <person name="Jerlstrom-Hultqvist J."/>
            <person name="Einarsson E."/>
            <person name="Astvaldsson A."/>
            <person name="Svard S.G."/>
            <person name="Andersson J.O."/>
        </authorList>
    </citation>
    <scope>NUCLEOTIDE SEQUENCE [LARGE SCALE GENOMIC DNA]</scope>
    <source>
        <strain evidence="2 3">ATCC 50377</strain>
    </source>
</reference>
<dbReference type="Proteomes" id="UP000018208">
    <property type="component" value="Unassembled WGS sequence"/>
</dbReference>
<feature type="coiled-coil region" evidence="1">
    <location>
        <begin position="39"/>
        <end position="80"/>
    </location>
</feature>
<accession>A0A9P8RVY4</accession>